<dbReference type="KEGG" id="spii:G7077_02405"/>
<dbReference type="AlphaFoldDB" id="A0A6G7YMG2"/>
<dbReference type="Proteomes" id="UP000503222">
    <property type="component" value="Chromosome"/>
</dbReference>
<evidence type="ECO:0000256" key="1">
    <source>
        <dbReference type="SAM" id="MobiDB-lite"/>
    </source>
</evidence>
<feature type="region of interest" description="Disordered" evidence="1">
    <location>
        <begin position="118"/>
        <end position="153"/>
    </location>
</feature>
<sequence length="178" mass="18817">MTVDLKKWKQRNAAERVKAALTRPKKDNTAERLRKQFSGAADKAVQALNVKGRHPWLKYGYTDEVVITAKLGSQVIAVTGDEAIALKPKDAVAFFKDVIEATNAGQLDRELLAASAKATPGKADQPEKKAAAVAEAAAPASSSAAPKREVTVDAKPSVAAAPVSLGRMPFSVGLKGER</sequence>
<evidence type="ECO:0000313" key="2">
    <source>
        <dbReference type="EMBL" id="QIK77935.1"/>
    </source>
</evidence>
<organism evidence="2 3">
    <name type="scientific">Sphingomonas piscis</name>
    <dbReference type="NCBI Taxonomy" id="2714943"/>
    <lineage>
        <taxon>Bacteria</taxon>
        <taxon>Pseudomonadati</taxon>
        <taxon>Pseudomonadota</taxon>
        <taxon>Alphaproteobacteria</taxon>
        <taxon>Sphingomonadales</taxon>
        <taxon>Sphingomonadaceae</taxon>
        <taxon>Sphingomonas</taxon>
    </lineage>
</organism>
<name>A0A6G7YMG2_9SPHN</name>
<evidence type="ECO:0000313" key="3">
    <source>
        <dbReference type="Proteomes" id="UP000503222"/>
    </source>
</evidence>
<protein>
    <submittedName>
        <fullName evidence="2">Uncharacterized protein</fullName>
    </submittedName>
</protein>
<accession>A0A6G7YMG2</accession>
<proteinExistence type="predicted"/>
<dbReference type="EMBL" id="CP049869">
    <property type="protein sequence ID" value="QIK77935.1"/>
    <property type="molecule type" value="Genomic_DNA"/>
</dbReference>
<dbReference type="RefSeq" id="WP_166410330.1">
    <property type="nucleotide sequence ID" value="NZ_CP049869.1"/>
</dbReference>
<feature type="compositionally biased region" description="Low complexity" evidence="1">
    <location>
        <begin position="131"/>
        <end position="145"/>
    </location>
</feature>
<keyword evidence="3" id="KW-1185">Reference proteome</keyword>
<reference evidence="2 3" key="1">
    <citation type="submission" date="2020-03" db="EMBL/GenBank/DDBJ databases">
        <title>Sphingomonas sp. nov., isolated from fish.</title>
        <authorList>
            <person name="Hyun D.-W."/>
            <person name="Bae J.-W."/>
        </authorList>
    </citation>
    <scope>NUCLEOTIDE SEQUENCE [LARGE SCALE GENOMIC DNA]</scope>
    <source>
        <strain evidence="2 3">HDW15B</strain>
    </source>
</reference>
<gene>
    <name evidence="2" type="ORF">G7077_02405</name>
</gene>